<dbReference type="InterPro" id="IPR037682">
    <property type="entry name" value="TonB_C"/>
</dbReference>
<reference evidence="2 3" key="1">
    <citation type="submission" date="2020-03" db="EMBL/GenBank/DDBJ databases">
        <title>Salinimicrobium sp. nov, isolated from SCS.</title>
        <authorList>
            <person name="Cao W.R."/>
        </authorList>
    </citation>
    <scope>NUCLEOTIDE SEQUENCE [LARGE SCALE GENOMIC DNA]</scope>
    <source>
        <strain evidence="3">J15B91</strain>
    </source>
</reference>
<sequence length="118" mass="13267">EQCFSSTLKAKVLREFKLPEAVSEDNYEGELVVLFEVTRDGDFETIYIDAAYPELKEEVNRIFKTLPNISPATYNGRAINMQFRMPVKIPLELNSAGAEISEVIESVSTEVISENSMA</sequence>
<accession>A0ABX1DAA1</accession>
<gene>
    <name evidence="2" type="ORF">HC175_21050</name>
</gene>
<keyword evidence="3" id="KW-1185">Reference proteome</keyword>
<organism evidence="2 3">
    <name type="scientific">Salinimicrobium oceani</name>
    <dbReference type="NCBI Taxonomy" id="2722702"/>
    <lineage>
        <taxon>Bacteria</taxon>
        <taxon>Pseudomonadati</taxon>
        <taxon>Bacteroidota</taxon>
        <taxon>Flavobacteriia</taxon>
        <taxon>Flavobacteriales</taxon>
        <taxon>Flavobacteriaceae</taxon>
        <taxon>Salinimicrobium</taxon>
    </lineage>
</organism>
<feature type="non-terminal residue" evidence="2">
    <location>
        <position position="1"/>
    </location>
</feature>
<dbReference type="SUPFAM" id="SSF74653">
    <property type="entry name" value="TolA/TonB C-terminal domain"/>
    <property type="match status" value="1"/>
</dbReference>
<dbReference type="EMBL" id="JAAVJR010001119">
    <property type="protein sequence ID" value="NJW55406.1"/>
    <property type="molecule type" value="Genomic_DNA"/>
</dbReference>
<dbReference type="Gene3D" id="3.30.1150.10">
    <property type="match status" value="1"/>
</dbReference>
<evidence type="ECO:0000313" key="3">
    <source>
        <dbReference type="Proteomes" id="UP000703674"/>
    </source>
</evidence>
<dbReference type="Proteomes" id="UP000703674">
    <property type="component" value="Unassembled WGS sequence"/>
</dbReference>
<dbReference type="RefSeq" id="WP_209310169.1">
    <property type="nucleotide sequence ID" value="NZ_JAAVJR010001119.1"/>
</dbReference>
<dbReference type="Pfam" id="PF03544">
    <property type="entry name" value="TonB_C"/>
    <property type="match status" value="1"/>
</dbReference>
<proteinExistence type="predicted"/>
<evidence type="ECO:0000313" key="2">
    <source>
        <dbReference type="EMBL" id="NJW55406.1"/>
    </source>
</evidence>
<feature type="non-terminal residue" evidence="2">
    <location>
        <position position="118"/>
    </location>
</feature>
<evidence type="ECO:0000259" key="1">
    <source>
        <dbReference type="Pfam" id="PF03544"/>
    </source>
</evidence>
<comment type="caution">
    <text evidence="2">The sequence shown here is derived from an EMBL/GenBank/DDBJ whole genome shotgun (WGS) entry which is preliminary data.</text>
</comment>
<protein>
    <submittedName>
        <fullName evidence="2">Gliding motility protein RemB</fullName>
    </submittedName>
</protein>
<feature type="domain" description="TonB C-terminal" evidence="1">
    <location>
        <begin position="17"/>
        <end position="87"/>
    </location>
</feature>
<name>A0ABX1DAA1_9FLAO</name>